<organism evidence="2 3">
    <name type="scientific">Haloferula sargassicola</name>
    <dbReference type="NCBI Taxonomy" id="490096"/>
    <lineage>
        <taxon>Bacteria</taxon>
        <taxon>Pseudomonadati</taxon>
        <taxon>Verrucomicrobiota</taxon>
        <taxon>Verrucomicrobiia</taxon>
        <taxon>Verrucomicrobiales</taxon>
        <taxon>Verrucomicrobiaceae</taxon>
        <taxon>Haloferula</taxon>
    </lineage>
</organism>
<proteinExistence type="predicted"/>
<feature type="region of interest" description="Disordered" evidence="1">
    <location>
        <begin position="1"/>
        <end position="103"/>
    </location>
</feature>
<feature type="compositionally biased region" description="Basic and acidic residues" evidence="1">
    <location>
        <begin position="45"/>
        <end position="72"/>
    </location>
</feature>
<feature type="compositionally biased region" description="Basic and acidic residues" evidence="1">
    <location>
        <begin position="1"/>
        <end position="13"/>
    </location>
</feature>
<reference evidence="2 3" key="1">
    <citation type="submission" date="2024-02" db="EMBL/GenBank/DDBJ databases">
        <title>Haloferula sargassicola NBRC 104335.</title>
        <authorList>
            <person name="Ichikawa N."/>
            <person name="Katano-Makiyama Y."/>
            <person name="Hidaka K."/>
        </authorList>
    </citation>
    <scope>NUCLEOTIDE SEQUENCE [LARGE SCALE GENOMIC DNA]</scope>
    <source>
        <strain evidence="2 3">NBRC 104335</strain>
    </source>
</reference>
<evidence type="ECO:0000313" key="3">
    <source>
        <dbReference type="Proteomes" id="UP001476282"/>
    </source>
</evidence>
<accession>A0ABP9UQ36</accession>
<evidence type="ECO:0008006" key="4">
    <source>
        <dbReference type="Google" id="ProtNLM"/>
    </source>
</evidence>
<protein>
    <recommendedName>
        <fullName evidence="4">Transposase</fullName>
    </recommendedName>
</protein>
<dbReference type="EMBL" id="BAABRI010000014">
    <property type="protein sequence ID" value="GAA5483370.1"/>
    <property type="molecule type" value="Genomic_DNA"/>
</dbReference>
<sequence>MSEEKRTNDRPEEGGTLNSGGPEAMPQETIYLQRLHVDQLTGDDMQGRRESDPPIVVRDGKADPMAKERADGQRGQSTHARGRTTLSSSVSSTLSALETKAAKDPKHRFRSLARLLDRQMLGNSVRLWQLLHQVRRLAFKWWNRRSQRRSFTWAEFAEAWERWKMPRPKILETPLPWSWREARQAGRA</sequence>
<keyword evidence="3" id="KW-1185">Reference proteome</keyword>
<feature type="compositionally biased region" description="Low complexity" evidence="1">
    <location>
        <begin position="84"/>
        <end position="97"/>
    </location>
</feature>
<name>A0ABP9UQ36_9BACT</name>
<evidence type="ECO:0000256" key="1">
    <source>
        <dbReference type="SAM" id="MobiDB-lite"/>
    </source>
</evidence>
<evidence type="ECO:0000313" key="2">
    <source>
        <dbReference type="EMBL" id="GAA5483370.1"/>
    </source>
</evidence>
<comment type="caution">
    <text evidence="2">The sequence shown here is derived from an EMBL/GenBank/DDBJ whole genome shotgun (WGS) entry which is preliminary data.</text>
</comment>
<gene>
    <name evidence="2" type="ORF">Hsar01_02601</name>
</gene>
<dbReference type="Proteomes" id="UP001476282">
    <property type="component" value="Unassembled WGS sequence"/>
</dbReference>